<dbReference type="GO" id="GO:0016491">
    <property type="term" value="F:oxidoreductase activity"/>
    <property type="evidence" value="ECO:0007669"/>
    <property type="project" value="UniProtKB-KW"/>
</dbReference>
<dbReference type="eggNOG" id="KOG2614">
    <property type="taxonomic scope" value="Eukaryota"/>
</dbReference>
<keyword evidence="6" id="KW-1185">Reference proteome</keyword>
<evidence type="ECO:0000259" key="4">
    <source>
        <dbReference type="Pfam" id="PF01494"/>
    </source>
</evidence>
<evidence type="ECO:0000313" key="6">
    <source>
        <dbReference type="Proteomes" id="UP000008063"/>
    </source>
</evidence>
<dbReference type="PANTHER" id="PTHR46720:SF3">
    <property type="entry name" value="FAD-BINDING DOMAIN-CONTAINING PROTEIN-RELATED"/>
    <property type="match status" value="1"/>
</dbReference>
<dbReference type="STRING" id="936435.F8Q3H8"/>
<evidence type="ECO:0000256" key="1">
    <source>
        <dbReference type="ARBA" id="ARBA00022630"/>
    </source>
</evidence>
<accession>F8Q3H8</accession>
<proteinExistence type="predicted"/>
<reference evidence="6" key="1">
    <citation type="journal article" date="2011" name="Science">
        <title>The plant cell wall-decomposing machinery underlies the functional diversity of forest fungi.</title>
        <authorList>
            <person name="Eastwood D.C."/>
            <person name="Floudas D."/>
            <person name="Binder M."/>
            <person name="Majcherczyk A."/>
            <person name="Schneider P."/>
            <person name="Aerts A."/>
            <person name="Asiegbu F.O."/>
            <person name="Baker S.E."/>
            <person name="Barry K."/>
            <person name="Bendiksby M."/>
            <person name="Blumentritt M."/>
            <person name="Coutinho P.M."/>
            <person name="Cullen D."/>
            <person name="de Vries R.P."/>
            <person name="Gathman A."/>
            <person name="Goodell B."/>
            <person name="Henrissat B."/>
            <person name="Ihrmark K."/>
            <person name="Kauserud H."/>
            <person name="Kohler A."/>
            <person name="LaButti K."/>
            <person name="Lapidus A."/>
            <person name="Lavin J.L."/>
            <person name="Lee Y.-H."/>
            <person name="Lindquist E."/>
            <person name="Lilly W."/>
            <person name="Lucas S."/>
            <person name="Morin E."/>
            <person name="Murat C."/>
            <person name="Oguiza J.A."/>
            <person name="Park J."/>
            <person name="Pisabarro A.G."/>
            <person name="Riley R."/>
            <person name="Rosling A."/>
            <person name="Salamov A."/>
            <person name="Schmidt O."/>
            <person name="Schmutz J."/>
            <person name="Skrede I."/>
            <person name="Stenlid J."/>
            <person name="Wiebenga A."/>
            <person name="Xie X."/>
            <person name="Kuees U."/>
            <person name="Hibbett D.S."/>
            <person name="Hoffmeister D."/>
            <person name="Hoegberg N."/>
            <person name="Martin F."/>
            <person name="Grigoriev I.V."/>
            <person name="Watkinson S.C."/>
        </authorList>
    </citation>
    <scope>NUCLEOTIDE SEQUENCE [LARGE SCALE GENOMIC DNA]</scope>
    <source>
        <strain evidence="6">strain S7.3</strain>
    </source>
</reference>
<gene>
    <name evidence="5" type="ORF">SERLA73DRAFT_169976</name>
</gene>
<dbReference type="GO" id="GO:0071949">
    <property type="term" value="F:FAD binding"/>
    <property type="evidence" value="ECO:0007669"/>
    <property type="project" value="InterPro"/>
</dbReference>
<dbReference type="InterPro" id="IPR002938">
    <property type="entry name" value="FAD-bd"/>
</dbReference>
<keyword evidence="2" id="KW-0274">FAD</keyword>
<protein>
    <recommendedName>
        <fullName evidence="4">FAD-binding domain-containing protein</fullName>
    </recommendedName>
</protein>
<name>F8Q3H8_SERL3</name>
<organism evidence="6">
    <name type="scientific">Serpula lacrymans var. lacrymans (strain S7.3)</name>
    <name type="common">Dry rot fungus</name>
    <dbReference type="NCBI Taxonomy" id="936435"/>
    <lineage>
        <taxon>Eukaryota</taxon>
        <taxon>Fungi</taxon>
        <taxon>Dikarya</taxon>
        <taxon>Basidiomycota</taxon>
        <taxon>Agaricomycotina</taxon>
        <taxon>Agaricomycetes</taxon>
        <taxon>Agaricomycetidae</taxon>
        <taxon>Boletales</taxon>
        <taxon>Coniophorineae</taxon>
        <taxon>Serpulaceae</taxon>
        <taxon>Serpula</taxon>
    </lineage>
</organism>
<dbReference type="OrthoDB" id="2687071at2759"/>
<dbReference type="Proteomes" id="UP000008063">
    <property type="component" value="Unassembled WGS sequence"/>
</dbReference>
<keyword evidence="1" id="KW-0285">Flavoprotein</keyword>
<dbReference type="InParanoid" id="F8Q3H8"/>
<evidence type="ECO:0000256" key="2">
    <source>
        <dbReference type="ARBA" id="ARBA00022827"/>
    </source>
</evidence>
<dbReference type="Gene3D" id="3.50.50.60">
    <property type="entry name" value="FAD/NAD(P)-binding domain"/>
    <property type="match status" value="1"/>
</dbReference>
<evidence type="ECO:0000256" key="3">
    <source>
        <dbReference type="ARBA" id="ARBA00023002"/>
    </source>
</evidence>
<dbReference type="OMA" id="STHEFRK"/>
<feature type="domain" description="FAD-binding" evidence="4">
    <location>
        <begin position="153"/>
        <end position="221"/>
    </location>
</feature>
<dbReference type="AlphaFoldDB" id="F8Q3H8"/>
<dbReference type="InterPro" id="IPR051104">
    <property type="entry name" value="FAD_monoxygenase"/>
</dbReference>
<dbReference type="Pfam" id="PF01494">
    <property type="entry name" value="FAD_binding_3"/>
    <property type="match status" value="1"/>
</dbReference>
<dbReference type="InterPro" id="IPR036188">
    <property type="entry name" value="FAD/NAD-bd_sf"/>
</dbReference>
<dbReference type="GO" id="GO:0044550">
    <property type="term" value="P:secondary metabolite biosynthetic process"/>
    <property type="evidence" value="ECO:0007669"/>
    <property type="project" value="TreeGrafter"/>
</dbReference>
<dbReference type="HOGENOM" id="CLU_977158_0_0_1"/>
<dbReference type="SUPFAM" id="SSF51905">
    <property type="entry name" value="FAD/NAD(P)-binding domain"/>
    <property type="match status" value="1"/>
</dbReference>
<keyword evidence="3" id="KW-0560">Oxidoreductase</keyword>
<dbReference type="PANTHER" id="PTHR46720">
    <property type="entry name" value="HYDROXYLASE, PUTATIVE (AFU_ORTHOLOGUE AFUA_3G01460)-RELATED"/>
    <property type="match status" value="1"/>
</dbReference>
<evidence type="ECO:0000313" key="5">
    <source>
        <dbReference type="EMBL" id="EGN97739.1"/>
    </source>
</evidence>
<dbReference type="EMBL" id="GL945482">
    <property type="protein sequence ID" value="EGN97739.1"/>
    <property type="molecule type" value="Genomic_DNA"/>
</dbReference>
<sequence>MTSTTSSQFLPPRNPSPSVSENLISMSTTAKYRVAICGAGVGGLTLAVVLGKYSNVPIDLYETQADVTITGAGISVWRRTREIMIELGLYSDLGEVTTHPPDASHGHWVSNVSQQELLNSFKDFEPEVRAILQCCERPSKWALHVTNDLHISTSGHVAIIGDACHAMTPNLGAGAGQAIEDAFILGRLLSHELTTLSNLPDVLRIYQDIRLPVATQISQRAASTGYMYDFVAPGYYDGKDRSEEEEGLARLKDAINENWDWLAQEGSLSEWTEAERRLKELASQP</sequence>